<feature type="signal peptide" evidence="1">
    <location>
        <begin position="1"/>
        <end position="19"/>
    </location>
</feature>
<dbReference type="RefSeq" id="WP_119786026.1">
    <property type="nucleotide sequence ID" value="NZ_QYUQ01000002.1"/>
</dbReference>
<keyword evidence="1" id="KW-0732">Signal</keyword>
<name>A0A3A3G4D5_9BURK</name>
<dbReference type="AlphaFoldDB" id="A0A3A3G4D5"/>
<organism evidence="2 3">
    <name type="scientific">Noviherbaspirillum sedimenti</name>
    <dbReference type="NCBI Taxonomy" id="2320865"/>
    <lineage>
        <taxon>Bacteria</taxon>
        <taxon>Pseudomonadati</taxon>
        <taxon>Pseudomonadota</taxon>
        <taxon>Betaproteobacteria</taxon>
        <taxon>Burkholderiales</taxon>
        <taxon>Oxalobacteraceae</taxon>
        <taxon>Noviherbaspirillum</taxon>
    </lineage>
</organism>
<sequence>MKNTIFAAVAMLLAFDANAQGNNGFVAEKINACRKSGEMAAATYELYKESPGAVGRARGLHPVNDRAIDAMQKGIVSDKQGAFQLGMAYCFDYIDEQAAKR</sequence>
<proteinExistence type="predicted"/>
<dbReference type="Proteomes" id="UP000266327">
    <property type="component" value="Unassembled WGS sequence"/>
</dbReference>
<accession>A0A3A3G4D5</accession>
<evidence type="ECO:0000313" key="2">
    <source>
        <dbReference type="EMBL" id="RJG02525.1"/>
    </source>
</evidence>
<protein>
    <submittedName>
        <fullName evidence="2">Uncharacterized protein</fullName>
    </submittedName>
</protein>
<feature type="chain" id="PRO_5017331998" evidence="1">
    <location>
        <begin position="20"/>
        <end position="101"/>
    </location>
</feature>
<reference evidence="3" key="1">
    <citation type="submission" date="2018-09" db="EMBL/GenBank/DDBJ databases">
        <authorList>
            <person name="Zhu H."/>
        </authorList>
    </citation>
    <scope>NUCLEOTIDE SEQUENCE [LARGE SCALE GENOMIC DNA]</scope>
    <source>
        <strain evidence="3">K1S02-23</strain>
    </source>
</reference>
<comment type="caution">
    <text evidence="2">The sequence shown here is derived from an EMBL/GenBank/DDBJ whole genome shotgun (WGS) entry which is preliminary data.</text>
</comment>
<gene>
    <name evidence="2" type="ORF">D3878_13855</name>
</gene>
<evidence type="ECO:0000313" key="3">
    <source>
        <dbReference type="Proteomes" id="UP000266327"/>
    </source>
</evidence>
<keyword evidence="3" id="KW-1185">Reference proteome</keyword>
<evidence type="ECO:0000256" key="1">
    <source>
        <dbReference type="SAM" id="SignalP"/>
    </source>
</evidence>
<dbReference type="EMBL" id="QYUQ01000002">
    <property type="protein sequence ID" value="RJG02525.1"/>
    <property type="molecule type" value="Genomic_DNA"/>
</dbReference>